<reference evidence="2 3" key="2">
    <citation type="submission" date="2017-10" db="EMBL/GenBank/DDBJ databases">
        <authorList>
            <person name="Banno H."/>
            <person name="Chua N.-H."/>
        </authorList>
    </citation>
    <scope>NUCLEOTIDE SEQUENCE [LARGE SCALE GENOMIC DNA]</scope>
    <source>
        <strain evidence="2 3">JK623</strain>
    </source>
</reference>
<evidence type="ECO:0000313" key="3">
    <source>
        <dbReference type="Proteomes" id="UP000224563"/>
    </source>
</evidence>
<dbReference type="RefSeq" id="WP_099386641.1">
    <property type="nucleotide sequence ID" value="NZ_JANSWH010000062.1"/>
</dbReference>
<dbReference type="Proteomes" id="UP000224563">
    <property type="component" value="Unassembled WGS sequence"/>
</dbReference>
<feature type="region of interest" description="Disordered" evidence="1">
    <location>
        <begin position="58"/>
        <end position="86"/>
    </location>
</feature>
<evidence type="ECO:0000256" key="1">
    <source>
        <dbReference type="SAM" id="MobiDB-lite"/>
    </source>
</evidence>
<proteinExistence type="predicted"/>
<dbReference type="EMBL" id="PDYG01000100">
    <property type="protein sequence ID" value="PHU36915.1"/>
    <property type="molecule type" value="Genomic_DNA"/>
</dbReference>
<comment type="caution">
    <text evidence="2">The sequence shown here is derived from an EMBL/GenBank/DDBJ whole genome shotgun (WGS) entry which is preliminary data.</text>
</comment>
<protein>
    <recommendedName>
        <fullName evidence="4">Flagellar hook-associated protein 2 C-terminal domain-containing protein</fullName>
    </recommendedName>
</protein>
<organism evidence="2 3">
    <name type="scientific">Agathobacter ruminis</name>
    <dbReference type="NCBI Taxonomy" id="1712665"/>
    <lineage>
        <taxon>Bacteria</taxon>
        <taxon>Bacillati</taxon>
        <taxon>Bacillota</taxon>
        <taxon>Clostridia</taxon>
        <taxon>Lachnospirales</taxon>
        <taxon>Lachnospiraceae</taxon>
        <taxon>Agathobacter</taxon>
    </lineage>
</organism>
<evidence type="ECO:0008006" key="4">
    <source>
        <dbReference type="Google" id="ProtNLM"/>
    </source>
</evidence>
<keyword evidence="3" id="KW-1185">Reference proteome</keyword>
<dbReference type="AlphaFoldDB" id="A0A2G3E185"/>
<evidence type="ECO:0000313" key="2">
    <source>
        <dbReference type="EMBL" id="PHU36915.1"/>
    </source>
</evidence>
<reference evidence="2 3" key="1">
    <citation type="submission" date="2017-10" db="EMBL/GenBank/DDBJ databases">
        <title>Resolving the taxonomy of Roseburia spp., Eubacterium rectale and Agathobacter spp. through phylogenomic analysis.</title>
        <authorList>
            <person name="Sheridan P.O."/>
            <person name="Walker A.W."/>
            <person name="Duncan S.H."/>
            <person name="Scott K.P."/>
            <person name="Toole P.W.O."/>
            <person name="Luis P."/>
            <person name="Flint H.J."/>
        </authorList>
    </citation>
    <scope>NUCLEOTIDE SEQUENCE [LARGE SCALE GENOMIC DNA]</scope>
    <source>
        <strain evidence="2 3">JK623</strain>
    </source>
</reference>
<accession>A0A2G3E185</accession>
<name>A0A2G3E185_9FIRM</name>
<feature type="compositionally biased region" description="Basic and acidic residues" evidence="1">
    <location>
        <begin position="58"/>
        <end position="75"/>
    </location>
</feature>
<sequence>MNIGSFNSDSIGTLLSSLPGSQRGNTSAMANMYQNLNELASVKSGSYYKLARSYYAKENEQTSEKTDKKTVKKENTSTSKSSTKELAEQEKAATELIESSKALYKSNSLWKKDDEGNYNRDKIYQAVSAFIDDYNQTIKESASSEVTGIAHAAAALVNANRSNSSLLDKIGISMDSSNYKLSISEETFKKADIGKIKSLFSGTGSYAYQMGAQASMIQNYAQLEASKANTYTKGGSFGATHANGSIYDSIT</sequence>
<gene>
    <name evidence="2" type="ORF">CSX02_10445</name>
</gene>